<organism evidence="7 8">
    <name type="scientific">Marinomonas phaeophyticola</name>
    <dbReference type="NCBI Taxonomy" id="3004091"/>
    <lineage>
        <taxon>Bacteria</taxon>
        <taxon>Pseudomonadati</taxon>
        <taxon>Pseudomonadota</taxon>
        <taxon>Gammaproteobacteria</taxon>
        <taxon>Oceanospirillales</taxon>
        <taxon>Oceanospirillaceae</taxon>
        <taxon>Marinomonas</taxon>
    </lineage>
</organism>
<feature type="transmembrane region" description="Helical" evidence="6">
    <location>
        <begin position="117"/>
        <end position="140"/>
    </location>
</feature>
<evidence type="ECO:0000256" key="1">
    <source>
        <dbReference type="ARBA" id="ARBA00004651"/>
    </source>
</evidence>
<dbReference type="InterPro" id="IPR001123">
    <property type="entry name" value="LeuE-type"/>
</dbReference>
<keyword evidence="5 6" id="KW-0472">Membrane</keyword>
<keyword evidence="3 6" id="KW-0812">Transmembrane</keyword>
<evidence type="ECO:0000256" key="6">
    <source>
        <dbReference type="SAM" id="Phobius"/>
    </source>
</evidence>
<dbReference type="PANTHER" id="PTHR30086:SF21">
    <property type="entry name" value="TRANSPORT PROTEIN"/>
    <property type="match status" value="1"/>
</dbReference>
<keyword evidence="8" id="KW-1185">Reference proteome</keyword>
<evidence type="ECO:0000313" key="7">
    <source>
        <dbReference type="EMBL" id="MCZ2721425.1"/>
    </source>
</evidence>
<evidence type="ECO:0000256" key="2">
    <source>
        <dbReference type="ARBA" id="ARBA00022475"/>
    </source>
</evidence>
<reference evidence="7" key="1">
    <citation type="submission" date="2022-12" db="EMBL/GenBank/DDBJ databases">
        <title>Marinomonas 15G1-11 sp. nov, isolated from marine algae.</title>
        <authorList>
            <person name="Butt M."/>
            <person name="Choi D.G."/>
            <person name="Kim J.M."/>
            <person name="Lee J.K."/>
            <person name="Baek J.H."/>
            <person name="Jeon C.O."/>
        </authorList>
    </citation>
    <scope>NUCLEOTIDE SEQUENCE</scope>
    <source>
        <strain evidence="7">15G1-11</strain>
    </source>
</reference>
<keyword evidence="4 6" id="KW-1133">Transmembrane helix</keyword>
<evidence type="ECO:0000313" key="8">
    <source>
        <dbReference type="Proteomes" id="UP001149719"/>
    </source>
</evidence>
<proteinExistence type="predicted"/>
<comment type="subcellular location">
    <subcellularLocation>
        <location evidence="1">Cell membrane</location>
        <topology evidence="1">Multi-pass membrane protein</topology>
    </subcellularLocation>
</comment>
<feature type="transmembrane region" description="Helical" evidence="6">
    <location>
        <begin position="39"/>
        <end position="57"/>
    </location>
</feature>
<dbReference type="EMBL" id="JAPUBN010000013">
    <property type="protein sequence ID" value="MCZ2721425.1"/>
    <property type="molecule type" value="Genomic_DNA"/>
</dbReference>
<dbReference type="RefSeq" id="WP_269124204.1">
    <property type="nucleotide sequence ID" value="NZ_JAPUBN010000013.1"/>
</dbReference>
<comment type="caution">
    <text evidence="7">The sequence shown here is derived from an EMBL/GenBank/DDBJ whole genome shotgun (WGS) entry which is preliminary data.</text>
</comment>
<evidence type="ECO:0000256" key="4">
    <source>
        <dbReference type="ARBA" id="ARBA00022989"/>
    </source>
</evidence>
<name>A0ABT4JT75_9GAMM</name>
<keyword evidence="2" id="KW-1003">Cell membrane</keyword>
<feature type="transmembrane region" description="Helical" evidence="6">
    <location>
        <begin position="6"/>
        <end position="27"/>
    </location>
</feature>
<dbReference type="Pfam" id="PF01810">
    <property type="entry name" value="LysE"/>
    <property type="match status" value="1"/>
</dbReference>
<protein>
    <submittedName>
        <fullName evidence="7">LysE family translocator</fullName>
    </submittedName>
</protein>
<evidence type="ECO:0000256" key="3">
    <source>
        <dbReference type="ARBA" id="ARBA00022692"/>
    </source>
</evidence>
<accession>A0ABT4JT75</accession>
<feature type="transmembrane region" description="Helical" evidence="6">
    <location>
        <begin position="63"/>
        <end position="86"/>
    </location>
</feature>
<dbReference type="PIRSF" id="PIRSF006324">
    <property type="entry name" value="LeuE"/>
    <property type="match status" value="1"/>
</dbReference>
<evidence type="ECO:0000256" key="5">
    <source>
        <dbReference type="ARBA" id="ARBA00023136"/>
    </source>
</evidence>
<feature type="transmembrane region" description="Helical" evidence="6">
    <location>
        <begin position="152"/>
        <end position="174"/>
    </location>
</feature>
<sequence length="206" mass="22398">MDILQGLLIITTIHLLAAMSPGPDFLLASQQTLVNGKKAGLLVSLGITLGLSIHILYSGLGLAAVIANSVTALWIIKILGGSYLLYLGWKGIRSTATQGNLENKNVKKHSNMKNIGIGFLCNALNPKAPIYFVSLFTVVLSPDISLFELSIYAVWMMVIQMSWFSVVVLLLSSPPVYRRFKSVSHWVDRVMGAAMIGLGLKVILTR</sequence>
<dbReference type="PANTHER" id="PTHR30086">
    <property type="entry name" value="ARGININE EXPORTER PROTEIN ARGO"/>
    <property type="match status" value="1"/>
</dbReference>
<dbReference type="Proteomes" id="UP001149719">
    <property type="component" value="Unassembled WGS sequence"/>
</dbReference>
<gene>
    <name evidence="7" type="ORF">O1D97_07110</name>
</gene>